<dbReference type="InterPro" id="IPR038257">
    <property type="entry name" value="CRISPR-assoc_Cas3_HD_sf"/>
</dbReference>
<evidence type="ECO:0000313" key="11">
    <source>
        <dbReference type="EMBL" id="QJE95730.1"/>
    </source>
</evidence>
<keyword evidence="6" id="KW-0347">Helicase</keyword>
<evidence type="ECO:0000256" key="8">
    <source>
        <dbReference type="ARBA" id="ARBA00023118"/>
    </source>
</evidence>
<dbReference type="InterPro" id="IPR054712">
    <property type="entry name" value="Cas3-like_dom"/>
</dbReference>
<dbReference type="GO" id="GO:0005524">
    <property type="term" value="F:ATP binding"/>
    <property type="evidence" value="ECO:0007669"/>
    <property type="project" value="UniProtKB-KW"/>
</dbReference>
<name>A0A858RHJ3_9BACT</name>
<keyword evidence="11" id="KW-0540">Nuclease</keyword>
<dbReference type="InterPro" id="IPR011545">
    <property type="entry name" value="DEAD/DEAH_box_helicase_dom"/>
</dbReference>
<dbReference type="CDD" id="cd17930">
    <property type="entry name" value="DEXHc_cas3"/>
    <property type="match status" value="1"/>
</dbReference>
<dbReference type="Gene3D" id="3.40.50.300">
    <property type="entry name" value="P-loop containing nucleotide triphosphate hydrolases"/>
    <property type="match status" value="2"/>
</dbReference>
<evidence type="ECO:0000256" key="3">
    <source>
        <dbReference type="ARBA" id="ARBA00022723"/>
    </source>
</evidence>
<dbReference type="GO" id="GO:0051607">
    <property type="term" value="P:defense response to virus"/>
    <property type="evidence" value="ECO:0007669"/>
    <property type="project" value="UniProtKB-KW"/>
</dbReference>
<evidence type="ECO:0000259" key="10">
    <source>
        <dbReference type="PROSITE" id="PS51643"/>
    </source>
</evidence>
<dbReference type="GO" id="GO:0003676">
    <property type="term" value="F:nucleic acid binding"/>
    <property type="evidence" value="ECO:0007669"/>
    <property type="project" value="InterPro"/>
</dbReference>
<evidence type="ECO:0000256" key="1">
    <source>
        <dbReference type="ARBA" id="ARBA00006847"/>
    </source>
</evidence>
<accession>A0A858RHJ3</accession>
<dbReference type="Pfam" id="PF22590">
    <property type="entry name" value="Cas3-like_C_2"/>
    <property type="match status" value="1"/>
</dbReference>
<dbReference type="Proteomes" id="UP000501812">
    <property type="component" value="Chromosome"/>
</dbReference>
<evidence type="ECO:0000256" key="4">
    <source>
        <dbReference type="ARBA" id="ARBA00022741"/>
    </source>
</evidence>
<reference evidence="11 12" key="1">
    <citation type="submission" date="2020-04" db="EMBL/GenBank/DDBJ databases">
        <title>Luteolibacter sp. G-1-1-1 isolated from soil.</title>
        <authorList>
            <person name="Dahal R.H."/>
        </authorList>
    </citation>
    <scope>NUCLEOTIDE SEQUENCE [LARGE SCALE GENOMIC DNA]</scope>
    <source>
        <strain evidence="11 12">G-1-1-1</strain>
    </source>
</reference>
<evidence type="ECO:0000313" key="12">
    <source>
        <dbReference type="Proteomes" id="UP000501812"/>
    </source>
</evidence>
<dbReference type="GO" id="GO:0016787">
    <property type="term" value="F:hydrolase activity"/>
    <property type="evidence" value="ECO:0007669"/>
    <property type="project" value="UniProtKB-KW"/>
</dbReference>
<comment type="similarity">
    <text evidence="1">In the N-terminal section; belongs to the CRISPR-associated nuclease Cas3-HD family.</text>
</comment>
<keyword evidence="12" id="KW-1185">Reference proteome</keyword>
<protein>
    <submittedName>
        <fullName evidence="11">CRISPR-associated endonuclease Cas3</fullName>
    </submittedName>
</protein>
<dbReference type="NCBIfam" id="TIGR01596">
    <property type="entry name" value="cas3_HD"/>
    <property type="match status" value="1"/>
</dbReference>
<dbReference type="Gene3D" id="1.10.3210.30">
    <property type="match status" value="1"/>
</dbReference>
<dbReference type="InterPro" id="IPR014001">
    <property type="entry name" value="Helicase_ATP-bd"/>
</dbReference>
<evidence type="ECO:0000259" key="9">
    <source>
        <dbReference type="PROSITE" id="PS51192"/>
    </source>
</evidence>
<keyword evidence="7" id="KW-0067">ATP-binding</keyword>
<dbReference type="InterPro" id="IPR006483">
    <property type="entry name" value="CRISPR-assoc_Cas3_HD"/>
</dbReference>
<keyword evidence="4" id="KW-0547">Nucleotide-binding</keyword>
<keyword evidence="11" id="KW-0255">Endonuclease</keyword>
<dbReference type="PROSITE" id="PS51643">
    <property type="entry name" value="HD_CAS3"/>
    <property type="match status" value="1"/>
</dbReference>
<feature type="domain" description="Helicase ATP-binding" evidence="9">
    <location>
        <begin position="265"/>
        <end position="450"/>
    </location>
</feature>
<gene>
    <name evidence="11" type="ORF">HHL09_08000</name>
</gene>
<dbReference type="GO" id="GO:0004386">
    <property type="term" value="F:helicase activity"/>
    <property type="evidence" value="ECO:0007669"/>
    <property type="project" value="UniProtKB-KW"/>
</dbReference>
<organism evidence="11 12">
    <name type="scientific">Luteolibacter luteus</name>
    <dbReference type="NCBI Taxonomy" id="2728835"/>
    <lineage>
        <taxon>Bacteria</taxon>
        <taxon>Pseudomonadati</taxon>
        <taxon>Verrucomicrobiota</taxon>
        <taxon>Verrucomicrobiia</taxon>
        <taxon>Verrucomicrobiales</taxon>
        <taxon>Verrucomicrobiaceae</taxon>
        <taxon>Luteolibacter</taxon>
    </lineage>
</organism>
<dbReference type="InterPro" id="IPR027417">
    <property type="entry name" value="P-loop_NTPase"/>
</dbReference>
<keyword evidence="8" id="KW-0051">Antiviral defense</keyword>
<dbReference type="Pfam" id="PF00270">
    <property type="entry name" value="DEAD"/>
    <property type="match status" value="1"/>
</dbReference>
<dbReference type="SUPFAM" id="SSF109604">
    <property type="entry name" value="HD-domain/PDEase-like"/>
    <property type="match status" value="1"/>
</dbReference>
<keyword evidence="3" id="KW-0479">Metal-binding</keyword>
<dbReference type="GO" id="GO:0004519">
    <property type="term" value="F:endonuclease activity"/>
    <property type="evidence" value="ECO:0007669"/>
    <property type="project" value="UniProtKB-KW"/>
</dbReference>
<evidence type="ECO:0000256" key="6">
    <source>
        <dbReference type="ARBA" id="ARBA00022806"/>
    </source>
</evidence>
<dbReference type="EMBL" id="CP051774">
    <property type="protein sequence ID" value="QJE95730.1"/>
    <property type="molecule type" value="Genomic_DNA"/>
</dbReference>
<comment type="similarity">
    <text evidence="2">In the central section; belongs to the CRISPR-associated helicase Cas3 family.</text>
</comment>
<sequence>MPSYAHSVPGALWEPLFTPLGSGPGQCGGANCQECERLSADHGHLNKVAYWAATFAAAMFPPGPDRDAAWQWGYLAGLWHDLGKFPPEWQAYLRSKADPHLGDVSGKMDHSTAGARHAVRTDEVFGHLIAYVIAGHHSGLLDGRSNDACQASRLAKPCSHDAEDIPLDIISPSLSKPPPFLLSTGDGHAFSFFTRMLFSCLVDADFLATEAFMNPAHARVRNEVPEDIFPTMAALVEARIESFGQPAPGDSVNFQRRVVVEDCKRAAGRSPGLFSLTVPTGGGKTLSSLLFALRHAIAHGQCRIIYVVPFTSIIEQNASVIREIVAPLQTATFTPLIEHHSSLSPDDETLQSRLAAENWDAPIVITTAVQFYESLHASKTSRCRKLHHIANSVVILDEAQTLPVDFLEPCLRGIRELASNYRATVVLCTATQPAIHFHPEDFKIGLQDCREIISDTATLFASLKRVKCEFCGDLPDSGLVGRLASHSQVLCIVNRRRHAQQIFERLGGGEGNYHLSALMCPEHRSMVLAEIRDRLDKGMAARVVSTQLIEAGVDVDFPVVFRALAGLDSIAQAAGRCNRNGTLPEAGKVYIFRPEDTRAEAYFRETAQVTGELLGLHEDLLGQEAIHDYFDLYYYRQSRRWDAKEILSRFRLEGRDRAFPFHFQFASVARDFRLIEDWQVPVIIPFDERAERLIRELRNPSIPLHRGLLRGLQRYTVQISPRVRDDNIRSFEVLREGQFHVLISNDLNYSPDFGLTFDEAHAGAQNLICSSS</sequence>
<evidence type="ECO:0000256" key="2">
    <source>
        <dbReference type="ARBA" id="ARBA00009046"/>
    </source>
</evidence>
<dbReference type="GO" id="GO:0046872">
    <property type="term" value="F:metal ion binding"/>
    <property type="evidence" value="ECO:0007669"/>
    <property type="project" value="UniProtKB-KW"/>
</dbReference>
<proteinExistence type="inferred from homology"/>
<evidence type="ECO:0000256" key="5">
    <source>
        <dbReference type="ARBA" id="ARBA00022801"/>
    </source>
</evidence>
<dbReference type="SUPFAM" id="SSF52540">
    <property type="entry name" value="P-loop containing nucleoside triphosphate hydrolases"/>
    <property type="match status" value="1"/>
</dbReference>
<feature type="domain" description="HD Cas3-type" evidence="10">
    <location>
        <begin position="61"/>
        <end position="207"/>
    </location>
</feature>
<dbReference type="AlphaFoldDB" id="A0A858RHJ3"/>
<dbReference type="SMART" id="SM00487">
    <property type="entry name" value="DEXDc"/>
    <property type="match status" value="1"/>
</dbReference>
<dbReference type="RefSeq" id="WP_169454043.1">
    <property type="nucleotide sequence ID" value="NZ_CP051774.1"/>
</dbReference>
<keyword evidence="5" id="KW-0378">Hydrolase</keyword>
<dbReference type="CDD" id="cd09641">
    <property type="entry name" value="Cas3''_I"/>
    <property type="match status" value="1"/>
</dbReference>
<dbReference type="KEGG" id="luo:HHL09_08000"/>
<evidence type="ECO:0000256" key="7">
    <source>
        <dbReference type="ARBA" id="ARBA00022840"/>
    </source>
</evidence>
<dbReference type="PROSITE" id="PS51192">
    <property type="entry name" value="HELICASE_ATP_BIND_1"/>
    <property type="match status" value="1"/>
</dbReference>